<evidence type="ECO:0000259" key="5">
    <source>
        <dbReference type="Pfam" id="PF03107"/>
    </source>
</evidence>
<accession>A0AA88RN85</accession>
<sequence>MELHCHHFSHQHPLVCTKSPPKENTTCSGCKLRMLPGKYYYKCKTCPYFLHRVCYDMPKKVQHPVDPDHDLILQAVPQTQSTKVSIKCKACGHQVTGFYYNCLICGDYYHTLCSAAPLSVRTPSHHHKLLLEYSLPYEFQCDLCKLSSYNGWLYHCGLCEFDAHVSCAITNKGAQLLQPPDIDRTMDSSNKRHELMELLTRGMKGVEDSINRESFQGQHVLPDQSTPLSSAFLSYQSSDACFSIDFQKSLLEKDDQVVTQESEGGSTHDQMNAVEGKQTTCHVNTTFVNGSMVVNPSHARQESENWKSLGSEVNLKKSFSTGVGSHTWVELDPENKKREANGSKLKLEALDQSTRSDTVNLGCSSWPKLLISIFYLRNDRGIRRSKKGKKAR</sequence>
<dbReference type="SUPFAM" id="SSF57889">
    <property type="entry name" value="Cysteine-rich domain"/>
    <property type="match status" value="2"/>
</dbReference>
<keyword evidence="1" id="KW-0479">Metal-binding</keyword>
<name>A0AA88RN85_9ASTE</name>
<reference evidence="6" key="1">
    <citation type="submission" date="2022-12" db="EMBL/GenBank/DDBJ databases">
        <title>Draft genome assemblies for two species of Escallonia (Escalloniales).</title>
        <authorList>
            <person name="Chanderbali A."/>
            <person name="Dervinis C."/>
            <person name="Anghel I."/>
            <person name="Soltis D."/>
            <person name="Soltis P."/>
            <person name="Zapata F."/>
        </authorList>
    </citation>
    <scope>NUCLEOTIDE SEQUENCE</scope>
    <source>
        <strain evidence="6">UCBG92.1500</strain>
        <tissue evidence="6">Leaf</tissue>
    </source>
</reference>
<dbReference type="AlphaFoldDB" id="A0AA88RN85"/>
<feature type="domain" description="DC1" evidence="5">
    <location>
        <begin position="123"/>
        <end position="168"/>
    </location>
</feature>
<dbReference type="InterPro" id="IPR046349">
    <property type="entry name" value="C1-like_sf"/>
</dbReference>
<feature type="domain" description="DC1" evidence="5">
    <location>
        <begin position="8"/>
        <end position="54"/>
    </location>
</feature>
<keyword evidence="7" id="KW-1185">Reference proteome</keyword>
<proteinExistence type="predicted"/>
<evidence type="ECO:0000256" key="3">
    <source>
        <dbReference type="ARBA" id="ARBA00022771"/>
    </source>
</evidence>
<comment type="caution">
    <text evidence="6">The sequence shown here is derived from an EMBL/GenBank/DDBJ whole genome shotgun (WGS) entry which is preliminary data.</text>
</comment>
<dbReference type="GO" id="GO:0008270">
    <property type="term" value="F:zinc ion binding"/>
    <property type="evidence" value="ECO:0007669"/>
    <property type="project" value="UniProtKB-KW"/>
</dbReference>
<dbReference type="PANTHER" id="PTHR46288:SF17">
    <property type="entry name" value="CYSTEINE_HISTIDINE-RICH C1 DOMAIN PROTEIN"/>
    <property type="match status" value="1"/>
</dbReference>
<dbReference type="PANTHER" id="PTHR46288">
    <property type="entry name" value="PHORBOL-ESTER/DAG-TYPE DOMAIN-CONTAINING PROTEIN"/>
    <property type="match status" value="1"/>
</dbReference>
<organism evidence="6 7">
    <name type="scientific">Escallonia rubra</name>
    <dbReference type="NCBI Taxonomy" id="112253"/>
    <lineage>
        <taxon>Eukaryota</taxon>
        <taxon>Viridiplantae</taxon>
        <taxon>Streptophyta</taxon>
        <taxon>Embryophyta</taxon>
        <taxon>Tracheophyta</taxon>
        <taxon>Spermatophyta</taxon>
        <taxon>Magnoliopsida</taxon>
        <taxon>eudicotyledons</taxon>
        <taxon>Gunneridae</taxon>
        <taxon>Pentapetalae</taxon>
        <taxon>asterids</taxon>
        <taxon>campanulids</taxon>
        <taxon>Escalloniales</taxon>
        <taxon>Escalloniaceae</taxon>
        <taxon>Escallonia</taxon>
    </lineage>
</organism>
<evidence type="ECO:0000256" key="2">
    <source>
        <dbReference type="ARBA" id="ARBA00022737"/>
    </source>
</evidence>
<protein>
    <recommendedName>
        <fullName evidence="5">DC1 domain-containing protein</fullName>
    </recommendedName>
</protein>
<dbReference type="Pfam" id="PF03107">
    <property type="entry name" value="C1_2"/>
    <property type="match status" value="2"/>
</dbReference>
<evidence type="ECO:0000256" key="4">
    <source>
        <dbReference type="ARBA" id="ARBA00022833"/>
    </source>
</evidence>
<evidence type="ECO:0000313" key="7">
    <source>
        <dbReference type="Proteomes" id="UP001187471"/>
    </source>
</evidence>
<keyword evidence="2" id="KW-0677">Repeat</keyword>
<keyword evidence="3" id="KW-0863">Zinc-finger</keyword>
<gene>
    <name evidence="6" type="ORF">RJ640_029379</name>
</gene>
<dbReference type="EMBL" id="JAVXUO010000781">
    <property type="protein sequence ID" value="KAK2989187.1"/>
    <property type="molecule type" value="Genomic_DNA"/>
</dbReference>
<dbReference type="Gene3D" id="3.30.60.90">
    <property type="match status" value="1"/>
</dbReference>
<dbReference type="Proteomes" id="UP001187471">
    <property type="component" value="Unassembled WGS sequence"/>
</dbReference>
<evidence type="ECO:0000256" key="1">
    <source>
        <dbReference type="ARBA" id="ARBA00022723"/>
    </source>
</evidence>
<dbReference type="InterPro" id="IPR004146">
    <property type="entry name" value="DC1"/>
</dbReference>
<evidence type="ECO:0000313" key="6">
    <source>
        <dbReference type="EMBL" id="KAK2989187.1"/>
    </source>
</evidence>
<keyword evidence="4" id="KW-0862">Zinc</keyword>
<dbReference type="InterPro" id="IPR043145">
    <property type="entry name" value="Znf_ZZ_sf"/>
</dbReference>